<keyword evidence="2" id="KW-0238">DNA-binding</keyword>
<reference evidence="5 6" key="1">
    <citation type="submission" date="2019-01" db="EMBL/GenBank/DDBJ databases">
        <title>Draft genome sequence of Dictyobacter sp. Uno17.</title>
        <authorList>
            <person name="Wang C.M."/>
            <person name="Zheng Y."/>
            <person name="Sakai Y."/>
            <person name="Abe K."/>
            <person name="Yokota A."/>
            <person name="Yabe S."/>
        </authorList>
    </citation>
    <scope>NUCLEOTIDE SEQUENCE [LARGE SCALE GENOMIC DNA]</scope>
    <source>
        <strain evidence="5 6">Uno17</strain>
    </source>
</reference>
<dbReference type="Gene3D" id="1.10.10.10">
    <property type="entry name" value="Winged helix-like DNA-binding domain superfamily/Winged helix DNA-binding domain"/>
    <property type="match status" value="1"/>
</dbReference>
<dbReference type="InterPro" id="IPR036388">
    <property type="entry name" value="WH-like_DNA-bd_sf"/>
</dbReference>
<evidence type="ECO:0000313" key="6">
    <source>
        <dbReference type="Proteomes" id="UP000322530"/>
    </source>
</evidence>
<dbReference type="SUPFAM" id="SSF46785">
    <property type="entry name" value="Winged helix' DNA-binding domain"/>
    <property type="match status" value="1"/>
</dbReference>
<dbReference type="EMBL" id="BIXY01000043">
    <property type="protein sequence ID" value="GCF09422.1"/>
    <property type="molecule type" value="Genomic_DNA"/>
</dbReference>
<dbReference type="PROSITE" id="PS51118">
    <property type="entry name" value="HTH_HXLR"/>
    <property type="match status" value="1"/>
</dbReference>
<organism evidence="5 6">
    <name type="scientific">Dictyobacter arantiisoli</name>
    <dbReference type="NCBI Taxonomy" id="2014874"/>
    <lineage>
        <taxon>Bacteria</taxon>
        <taxon>Bacillati</taxon>
        <taxon>Chloroflexota</taxon>
        <taxon>Ktedonobacteria</taxon>
        <taxon>Ktedonobacterales</taxon>
        <taxon>Dictyobacteraceae</taxon>
        <taxon>Dictyobacter</taxon>
    </lineage>
</organism>
<dbReference type="InterPro" id="IPR036390">
    <property type="entry name" value="WH_DNA-bd_sf"/>
</dbReference>
<evidence type="ECO:0000259" key="4">
    <source>
        <dbReference type="PROSITE" id="PS51118"/>
    </source>
</evidence>
<accession>A0A5A5TD78</accession>
<dbReference type="Proteomes" id="UP000322530">
    <property type="component" value="Unassembled WGS sequence"/>
</dbReference>
<keyword evidence="6" id="KW-1185">Reference proteome</keyword>
<proteinExistence type="predicted"/>
<dbReference type="RefSeq" id="WP_149402365.1">
    <property type="nucleotide sequence ID" value="NZ_BIXY01000043.1"/>
</dbReference>
<gene>
    <name evidence="5" type="ORF">KDI_29860</name>
</gene>
<dbReference type="PANTHER" id="PTHR33204">
    <property type="entry name" value="TRANSCRIPTIONAL REGULATOR, MARR FAMILY"/>
    <property type="match status" value="1"/>
</dbReference>
<protein>
    <submittedName>
        <fullName evidence="5">Transcriptional regulator</fullName>
    </submittedName>
</protein>
<comment type="caution">
    <text evidence="5">The sequence shown here is derived from an EMBL/GenBank/DDBJ whole genome shotgun (WGS) entry which is preliminary data.</text>
</comment>
<evidence type="ECO:0000256" key="3">
    <source>
        <dbReference type="ARBA" id="ARBA00023163"/>
    </source>
</evidence>
<dbReference type="AlphaFoldDB" id="A0A5A5TD78"/>
<name>A0A5A5TD78_9CHLR</name>
<keyword evidence="1" id="KW-0805">Transcription regulation</keyword>
<evidence type="ECO:0000256" key="1">
    <source>
        <dbReference type="ARBA" id="ARBA00023015"/>
    </source>
</evidence>
<dbReference type="OrthoDB" id="9800966at2"/>
<evidence type="ECO:0000313" key="5">
    <source>
        <dbReference type="EMBL" id="GCF09422.1"/>
    </source>
</evidence>
<sequence>MSDNEAICVSYSYAASLISKRWTPLILKVLLNGPRHYSEIVRSIGGISDRILSLRLKELEQEQIISRHVFADIPVRIEYSLTPKGKALNTVVEAIENWGQKWYMPFK</sequence>
<keyword evidence="3" id="KW-0804">Transcription</keyword>
<dbReference type="GO" id="GO:0003677">
    <property type="term" value="F:DNA binding"/>
    <property type="evidence" value="ECO:0007669"/>
    <property type="project" value="UniProtKB-KW"/>
</dbReference>
<evidence type="ECO:0000256" key="2">
    <source>
        <dbReference type="ARBA" id="ARBA00023125"/>
    </source>
</evidence>
<dbReference type="Pfam" id="PF01638">
    <property type="entry name" value="HxlR"/>
    <property type="match status" value="1"/>
</dbReference>
<dbReference type="InterPro" id="IPR002577">
    <property type="entry name" value="HTH_HxlR"/>
</dbReference>
<dbReference type="PANTHER" id="PTHR33204:SF37">
    <property type="entry name" value="HTH-TYPE TRANSCRIPTIONAL REGULATOR YODB"/>
    <property type="match status" value="1"/>
</dbReference>
<feature type="domain" description="HTH hxlR-type" evidence="4">
    <location>
        <begin position="8"/>
        <end position="107"/>
    </location>
</feature>